<gene>
    <name evidence="1" type="ORF">SAMN02745121_08578</name>
</gene>
<evidence type="ECO:0000313" key="2">
    <source>
        <dbReference type="Proteomes" id="UP000199400"/>
    </source>
</evidence>
<accession>A0A1I2IB51</accession>
<sequence length="92" mass="10743">MTDNRPKTPPIPPYLRHSIFDAIIRAEDDPDRVEPLDGEELAKDVGVDIDQVHEVVNELLQEQIASRYSFHSPTQFVLHDTNGKRWRRRLKL</sequence>
<name>A0A1I2IB51_9BACT</name>
<organism evidence="1 2">
    <name type="scientific">Nannocystis exedens</name>
    <dbReference type="NCBI Taxonomy" id="54"/>
    <lineage>
        <taxon>Bacteria</taxon>
        <taxon>Pseudomonadati</taxon>
        <taxon>Myxococcota</taxon>
        <taxon>Polyangia</taxon>
        <taxon>Nannocystales</taxon>
        <taxon>Nannocystaceae</taxon>
        <taxon>Nannocystis</taxon>
    </lineage>
</organism>
<dbReference type="STRING" id="54.SAMN02745121_08578"/>
<reference evidence="2" key="1">
    <citation type="submission" date="2016-10" db="EMBL/GenBank/DDBJ databases">
        <authorList>
            <person name="Varghese N."/>
            <person name="Submissions S."/>
        </authorList>
    </citation>
    <scope>NUCLEOTIDE SEQUENCE [LARGE SCALE GENOMIC DNA]</scope>
    <source>
        <strain evidence="2">ATCC 25963</strain>
    </source>
</reference>
<proteinExistence type="predicted"/>
<keyword evidence="2" id="KW-1185">Reference proteome</keyword>
<dbReference type="EMBL" id="FOMX01000061">
    <property type="protein sequence ID" value="SFF39589.1"/>
    <property type="molecule type" value="Genomic_DNA"/>
</dbReference>
<evidence type="ECO:0000313" key="1">
    <source>
        <dbReference type="EMBL" id="SFF39589.1"/>
    </source>
</evidence>
<protein>
    <submittedName>
        <fullName evidence="1">Uncharacterized protein</fullName>
    </submittedName>
</protein>
<dbReference type="Proteomes" id="UP000199400">
    <property type="component" value="Unassembled WGS sequence"/>
</dbReference>
<dbReference type="RefSeq" id="WP_096326535.1">
    <property type="nucleotide sequence ID" value="NZ_FOMX01000061.1"/>
</dbReference>
<dbReference type="AlphaFoldDB" id="A0A1I2IB51"/>